<dbReference type="EMBL" id="CP012508">
    <property type="protein sequence ID" value="ALB22959.1"/>
    <property type="molecule type" value="Genomic_DNA"/>
</dbReference>
<organism evidence="2 3">
    <name type="scientific">Piscirickettsia salmonis</name>
    <dbReference type="NCBI Taxonomy" id="1238"/>
    <lineage>
        <taxon>Bacteria</taxon>
        <taxon>Pseudomonadati</taxon>
        <taxon>Pseudomonadota</taxon>
        <taxon>Gammaproteobacteria</taxon>
        <taxon>Thiotrichales</taxon>
        <taxon>Piscirickettsiaceae</taxon>
        <taxon>Piscirickettsia</taxon>
    </lineage>
</organism>
<accession>A0A1L6TC66</accession>
<reference evidence="2 3" key="1">
    <citation type="journal article" date="2014" name="Genome Announc.">
        <title>Comparative Genome Analysis of Two Isolates of the Fish Pathogen Piscirickettsia salmonis from Different Hosts Reveals Major Differences in Virulence-Associated Secretion Systems.</title>
        <authorList>
            <person name="Bohle H."/>
            <person name="Henriquez P."/>
            <person name="Grothusen H."/>
            <person name="Navas E."/>
            <person name="Sandoval A."/>
            <person name="Bustamante F."/>
            <person name="Bustos P."/>
            <person name="Mancilla M."/>
        </authorList>
    </citation>
    <scope>NUCLEOTIDE SEQUENCE [LARGE SCALE GENOMIC DNA]</scope>
    <source>
        <strain evidence="3">B1-32597</strain>
    </source>
</reference>
<dbReference type="NCBIfam" id="NF041244">
    <property type="entry name" value="IglI_fam"/>
    <property type="match status" value="1"/>
</dbReference>
<name>A0A1L6TC66_PISSA</name>
<protein>
    <submittedName>
        <fullName evidence="2">Uncharacterized protein</fullName>
    </submittedName>
</protein>
<dbReference type="RefSeq" id="WP_036772030.1">
    <property type="nucleotide sequence ID" value="NZ_CP012508.1"/>
</dbReference>
<feature type="compositionally biased region" description="Basic and acidic residues" evidence="1">
    <location>
        <begin position="337"/>
        <end position="359"/>
    </location>
</feature>
<feature type="region of interest" description="Disordered" evidence="1">
    <location>
        <begin position="301"/>
        <end position="359"/>
    </location>
</feature>
<evidence type="ECO:0000313" key="3">
    <source>
        <dbReference type="Proteomes" id="UP000029558"/>
    </source>
</evidence>
<feature type="compositionally biased region" description="Acidic residues" evidence="1">
    <location>
        <begin position="326"/>
        <end position="336"/>
    </location>
</feature>
<gene>
    <name evidence="2" type="ORF">KU39_1779</name>
</gene>
<evidence type="ECO:0000313" key="2">
    <source>
        <dbReference type="EMBL" id="ALB22959.1"/>
    </source>
</evidence>
<evidence type="ECO:0000256" key="1">
    <source>
        <dbReference type="SAM" id="MobiDB-lite"/>
    </source>
</evidence>
<dbReference type="Proteomes" id="UP000029558">
    <property type="component" value="Chromosome"/>
</dbReference>
<sequence>MSQELIAKLIYEFQYQEALELLKSSFKEGESNLDLLAYSCVCGYIVEGACLESLSVLTEFIAGNEFEHKKVKKNTKTLTWIFDTINDYIHDNTLILHESIDDVLSGLLIFKKALTTSISIDASFNKFKNYLLNAKKELNSQEVEKNEEIIEEKPKESISTGLKSSSKLSQLFKKIELCMELVNQNRLFEAALFYRDIQDKLTRFDPIEYFPEVFVPFYRNLSKSYAKIQKFIDTSQDTLEWHIAVQMYKSSPEALVSGGEIFSTDELNNTHDVTEFIRESRSILPTMGVINKKEYSRIANEEDSEGLRNSHGFDQTDALKGPSSYEENEYDQEEKDAEEKDSYNAHEDSEDNRFDFEFD</sequence>
<proteinExistence type="predicted"/>
<dbReference type="AlphaFoldDB" id="A0A1L6TC66"/>